<dbReference type="InterPro" id="IPR011060">
    <property type="entry name" value="RibuloseP-bd_barrel"/>
</dbReference>
<keyword evidence="13" id="KW-0170">Cobalt</keyword>
<evidence type="ECO:0000256" key="2">
    <source>
        <dbReference type="ARBA" id="ARBA00001936"/>
    </source>
</evidence>
<dbReference type="EC" id="5.1.3.1" evidence="7 10"/>
<keyword evidence="13" id="KW-0862">Zinc</keyword>
<feature type="binding site" evidence="10">
    <location>
        <begin position="178"/>
        <end position="180"/>
    </location>
    <ligand>
        <name>substrate</name>
    </ligand>
</feature>
<dbReference type="FunFam" id="3.20.20.70:FF:000004">
    <property type="entry name" value="Ribulose-phosphate 3-epimerase"/>
    <property type="match status" value="1"/>
</dbReference>
<dbReference type="Proteomes" id="UP001317532">
    <property type="component" value="Chromosome"/>
</dbReference>
<proteinExistence type="inferred from homology"/>
<feature type="binding site" evidence="10 14">
    <location>
        <begin position="145"/>
        <end position="148"/>
    </location>
    <ligand>
        <name>substrate</name>
    </ligand>
</feature>
<dbReference type="SUPFAM" id="SSF51366">
    <property type="entry name" value="Ribulose-phoshate binding barrel"/>
    <property type="match status" value="1"/>
</dbReference>
<name>A0AAN2C941_UNVUL</name>
<evidence type="ECO:0000256" key="14">
    <source>
        <dbReference type="PIRSR" id="PIRSR001461-3"/>
    </source>
</evidence>
<evidence type="ECO:0000313" key="15">
    <source>
        <dbReference type="EMBL" id="BDE06135.1"/>
    </source>
</evidence>
<evidence type="ECO:0000256" key="6">
    <source>
        <dbReference type="ARBA" id="ARBA00009541"/>
    </source>
</evidence>
<gene>
    <name evidence="10" type="primary">rpe</name>
    <name evidence="15" type="ORF">WPS_14110</name>
</gene>
<comment type="similarity">
    <text evidence="6 10 11">Belongs to the ribulose-phosphate 3-epimerase family.</text>
</comment>
<dbReference type="Pfam" id="PF00834">
    <property type="entry name" value="Ribul_P_3_epim"/>
    <property type="match status" value="1"/>
</dbReference>
<evidence type="ECO:0000256" key="11">
    <source>
        <dbReference type="PIRNR" id="PIRNR001461"/>
    </source>
</evidence>
<comment type="cofactor">
    <cofactor evidence="2">
        <name>Mn(2+)</name>
        <dbReference type="ChEBI" id="CHEBI:29035"/>
    </cofactor>
</comment>
<keyword evidence="16" id="KW-1185">Reference proteome</keyword>
<comment type="cofactor">
    <cofactor evidence="5">
        <name>Fe(2+)</name>
        <dbReference type="ChEBI" id="CHEBI:29033"/>
    </cofactor>
</comment>
<feature type="binding site" evidence="10 13">
    <location>
        <position position="36"/>
    </location>
    <ligand>
        <name>a divalent metal cation</name>
        <dbReference type="ChEBI" id="CHEBI:60240"/>
    </ligand>
</feature>
<evidence type="ECO:0000256" key="5">
    <source>
        <dbReference type="ARBA" id="ARBA00001954"/>
    </source>
</evidence>
<keyword evidence="8 10" id="KW-0479">Metal-binding</keyword>
<keyword evidence="10 11" id="KW-0119">Carbohydrate metabolism</keyword>
<evidence type="ECO:0000256" key="3">
    <source>
        <dbReference type="ARBA" id="ARBA00001941"/>
    </source>
</evidence>
<evidence type="ECO:0000313" key="16">
    <source>
        <dbReference type="Proteomes" id="UP001317532"/>
    </source>
</evidence>
<sequence>MNVRRPKIAPSLLSADFAAIADQIAMVEAAGADELHLDTMDGRFVPNITWGMKIVKDLRRLTALPFDCHLMIVEPERYVDAFREAGADVITFHYEATPHPHRLLRHLREIGAKAGIAINPGTPAAMLEDLIEEIDRVLVMSVNPGFGGQSFIERALVKVEEVRAVLERRNPACEIEVDGGIGLANIERAVRAGADVLVAGNSVFAAGDPPAALREMRSRVDTARAASR</sequence>
<dbReference type="NCBIfam" id="TIGR01163">
    <property type="entry name" value="rpe"/>
    <property type="match status" value="1"/>
</dbReference>
<organism evidence="15 16">
    <name type="scientific">Vulcanimicrobium alpinum</name>
    <dbReference type="NCBI Taxonomy" id="3016050"/>
    <lineage>
        <taxon>Bacteria</taxon>
        <taxon>Bacillati</taxon>
        <taxon>Vulcanimicrobiota</taxon>
        <taxon>Vulcanimicrobiia</taxon>
        <taxon>Vulcanimicrobiales</taxon>
        <taxon>Vulcanimicrobiaceae</taxon>
        <taxon>Vulcanimicrobium</taxon>
    </lineage>
</organism>
<dbReference type="EMBL" id="AP025523">
    <property type="protein sequence ID" value="BDE06135.1"/>
    <property type="molecule type" value="Genomic_DNA"/>
</dbReference>
<comment type="cofactor">
    <cofactor evidence="3">
        <name>Co(2+)</name>
        <dbReference type="ChEBI" id="CHEBI:48828"/>
    </cofactor>
</comment>
<evidence type="ECO:0000256" key="7">
    <source>
        <dbReference type="ARBA" id="ARBA00013188"/>
    </source>
</evidence>
<dbReference type="HAMAP" id="MF_02227">
    <property type="entry name" value="RPE"/>
    <property type="match status" value="1"/>
</dbReference>
<dbReference type="PROSITE" id="PS01086">
    <property type="entry name" value="RIBUL_P_3_EPIMER_2"/>
    <property type="match status" value="1"/>
</dbReference>
<evidence type="ECO:0000256" key="12">
    <source>
        <dbReference type="PIRSR" id="PIRSR001461-1"/>
    </source>
</evidence>
<feature type="binding site" evidence="10 14">
    <location>
        <position position="11"/>
    </location>
    <ligand>
        <name>substrate</name>
    </ligand>
</feature>
<evidence type="ECO:0000256" key="4">
    <source>
        <dbReference type="ARBA" id="ARBA00001947"/>
    </source>
</evidence>
<dbReference type="KEGG" id="vab:WPS_14110"/>
<dbReference type="NCBIfam" id="NF004076">
    <property type="entry name" value="PRK05581.1-4"/>
    <property type="match status" value="1"/>
</dbReference>
<dbReference type="AlphaFoldDB" id="A0AAN2C941"/>
<comment type="catalytic activity">
    <reaction evidence="1 10 11">
        <text>D-ribulose 5-phosphate = D-xylulose 5-phosphate</text>
        <dbReference type="Rhea" id="RHEA:13677"/>
        <dbReference type="ChEBI" id="CHEBI:57737"/>
        <dbReference type="ChEBI" id="CHEBI:58121"/>
        <dbReference type="EC" id="5.1.3.1"/>
    </reaction>
</comment>
<comment type="function">
    <text evidence="10">Catalyzes the reversible epimerization of D-ribulose 5-phosphate to D-xylulose 5-phosphate.</text>
</comment>
<accession>A0AAN2C941</accession>
<protein>
    <recommendedName>
        <fullName evidence="7 10">Ribulose-phosphate 3-epimerase</fullName>
        <ecNumber evidence="7 10">5.1.3.1</ecNumber>
    </recommendedName>
</protein>
<comment type="cofactor">
    <cofactor evidence="4">
        <name>Zn(2+)</name>
        <dbReference type="ChEBI" id="CHEBI:29105"/>
    </cofactor>
</comment>
<dbReference type="InterPro" id="IPR013785">
    <property type="entry name" value="Aldolase_TIM"/>
</dbReference>
<dbReference type="PANTHER" id="PTHR11749">
    <property type="entry name" value="RIBULOSE-5-PHOSPHATE-3-EPIMERASE"/>
    <property type="match status" value="1"/>
</dbReference>
<feature type="active site" description="Proton donor" evidence="10 12">
    <location>
        <position position="178"/>
    </location>
</feature>
<comment type="pathway">
    <text evidence="10">Carbohydrate degradation.</text>
</comment>
<feature type="binding site" evidence="10 13">
    <location>
        <position position="178"/>
    </location>
    <ligand>
        <name>a divalent metal cation</name>
        <dbReference type="ChEBI" id="CHEBI:60240"/>
    </ligand>
</feature>
<dbReference type="InterPro" id="IPR026019">
    <property type="entry name" value="Ribul_P_3_epim"/>
</dbReference>
<comment type="caution">
    <text evidence="10">Lacks conserved residue(s) required for the propagation of feature annotation.</text>
</comment>
<feature type="binding site" evidence="10 13">
    <location>
        <position position="38"/>
    </location>
    <ligand>
        <name>a divalent metal cation</name>
        <dbReference type="ChEBI" id="CHEBI:60240"/>
    </ligand>
</feature>
<feature type="binding site" evidence="10 14">
    <location>
        <position position="69"/>
    </location>
    <ligand>
        <name>substrate</name>
    </ligand>
</feature>
<dbReference type="PIRSF" id="PIRSF001461">
    <property type="entry name" value="RPE"/>
    <property type="match status" value="1"/>
</dbReference>
<dbReference type="GO" id="GO:0046872">
    <property type="term" value="F:metal ion binding"/>
    <property type="evidence" value="ECO:0007669"/>
    <property type="project" value="UniProtKB-UniRule"/>
</dbReference>
<evidence type="ECO:0000256" key="8">
    <source>
        <dbReference type="ARBA" id="ARBA00022723"/>
    </source>
</evidence>
<reference evidence="15 16" key="1">
    <citation type="journal article" date="2022" name="ISME Commun">
        <title>Vulcanimicrobium alpinus gen. nov. sp. nov., the first cultivated representative of the candidate phylum 'Eremiobacterota', is a metabolically versatile aerobic anoxygenic phototroph.</title>
        <authorList>
            <person name="Yabe S."/>
            <person name="Muto K."/>
            <person name="Abe K."/>
            <person name="Yokota A."/>
            <person name="Staudigel H."/>
            <person name="Tebo B.M."/>
        </authorList>
    </citation>
    <scope>NUCLEOTIDE SEQUENCE [LARGE SCALE GENOMIC DNA]</scope>
    <source>
        <strain evidence="15 16">WC8-2</strain>
    </source>
</reference>
<feature type="binding site" evidence="14">
    <location>
        <position position="180"/>
    </location>
    <ligand>
        <name>substrate</name>
    </ligand>
</feature>
<dbReference type="CDD" id="cd00429">
    <property type="entry name" value="RPE"/>
    <property type="match status" value="1"/>
</dbReference>
<dbReference type="Gene3D" id="3.20.20.70">
    <property type="entry name" value="Aldolase class I"/>
    <property type="match status" value="1"/>
</dbReference>
<keyword evidence="13" id="KW-0464">Manganese</keyword>
<dbReference type="InterPro" id="IPR000056">
    <property type="entry name" value="Ribul_P_3_epim-like"/>
</dbReference>
<dbReference type="GO" id="GO:0019323">
    <property type="term" value="P:pentose catabolic process"/>
    <property type="evidence" value="ECO:0007669"/>
    <property type="project" value="UniProtKB-UniRule"/>
</dbReference>
<dbReference type="GO" id="GO:0004750">
    <property type="term" value="F:D-ribulose-phosphate 3-epimerase activity"/>
    <property type="evidence" value="ECO:0007669"/>
    <property type="project" value="UniProtKB-UniRule"/>
</dbReference>
<keyword evidence="9 10" id="KW-0413">Isomerase</keyword>
<evidence type="ECO:0000256" key="9">
    <source>
        <dbReference type="ARBA" id="ARBA00023235"/>
    </source>
</evidence>
<evidence type="ECO:0000256" key="10">
    <source>
        <dbReference type="HAMAP-Rule" id="MF_02227"/>
    </source>
</evidence>
<comment type="cofactor">
    <cofactor evidence="10 13">
        <name>a divalent metal cation</name>
        <dbReference type="ChEBI" id="CHEBI:60240"/>
    </cofactor>
    <text evidence="10 13">Binds 1 divalent metal cation per subunit.</text>
</comment>
<dbReference type="GO" id="GO:0006098">
    <property type="term" value="P:pentose-phosphate shunt"/>
    <property type="evidence" value="ECO:0007669"/>
    <property type="project" value="UniProtKB-UniRule"/>
</dbReference>
<evidence type="ECO:0000256" key="1">
    <source>
        <dbReference type="ARBA" id="ARBA00001782"/>
    </source>
</evidence>
<feature type="active site" description="Proton acceptor" evidence="10 12">
    <location>
        <position position="38"/>
    </location>
</feature>
<evidence type="ECO:0000256" key="13">
    <source>
        <dbReference type="PIRSR" id="PIRSR001461-2"/>
    </source>
</evidence>
<feature type="binding site" evidence="10 13">
    <location>
        <position position="69"/>
    </location>
    <ligand>
        <name>a divalent metal cation</name>
        <dbReference type="ChEBI" id="CHEBI:60240"/>
    </ligand>
</feature>
<dbReference type="GO" id="GO:0005737">
    <property type="term" value="C:cytoplasm"/>
    <property type="evidence" value="ECO:0007669"/>
    <property type="project" value="UniProtKB-ARBA"/>
</dbReference>